<feature type="region of interest" description="Disordered" evidence="1">
    <location>
        <begin position="1"/>
        <end position="30"/>
    </location>
</feature>
<proteinExistence type="predicted"/>
<dbReference type="GO" id="GO:0016756">
    <property type="term" value="F:glutathione gamma-glutamylcysteinyltransferase activity"/>
    <property type="evidence" value="ECO:0007669"/>
    <property type="project" value="InterPro"/>
</dbReference>
<organism evidence="3 4">
    <name type="scientific">Gossypium barbadense</name>
    <name type="common">Sea Island cotton</name>
    <name type="synonym">Hibiscus barbadensis</name>
    <dbReference type="NCBI Taxonomy" id="3634"/>
    <lineage>
        <taxon>Eukaryota</taxon>
        <taxon>Viridiplantae</taxon>
        <taxon>Streptophyta</taxon>
        <taxon>Embryophyta</taxon>
        <taxon>Tracheophyta</taxon>
        <taxon>Spermatophyta</taxon>
        <taxon>Magnoliopsida</taxon>
        <taxon>eudicotyledons</taxon>
        <taxon>Gunneridae</taxon>
        <taxon>Pentapetalae</taxon>
        <taxon>rosids</taxon>
        <taxon>malvids</taxon>
        <taxon>Malvales</taxon>
        <taxon>Malvaceae</taxon>
        <taxon>Malvoideae</taxon>
        <taxon>Gossypium</taxon>
    </lineage>
</organism>
<dbReference type="PANTHER" id="PTHR44218">
    <property type="entry name" value="PROTEIN SPA1-RELATED 2"/>
    <property type="match status" value="1"/>
</dbReference>
<dbReference type="OrthoDB" id="1740083at2759"/>
<protein>
    <recommendedName>
        <fullName evidence="2">Phytochelatin synthase C-terminal domain-containing protein</fullName>
    </recommendedName>
</protein>
<reference evidence="3 4" key="1">
    <citation type="submission" date="2015-01" db="EMBL/GenBank/DDBJ databases">
        <title>Genome of allotetraploid Gossypium barbadense reveals genomic plasticity and fiber elongation in cotton evolution.</title>
        <authorList>
            <person name="Chen X."/>
            <person name="Liu X."/>
            <person name="Zhao B."/>
            <person name="Zheng H."/>
            <person name="Hu Y."/>
            <person name="Lu G."/>
            <person name="Yang C."/>
            <person name="Chen J."/>
            <person name="Shan C."/>
            <person name="Zhang L."/>
            <person name="Zhou Y."/>
            <person name="Wang L."/>
            <person name="Guo W."/>
            <person name="Bai Y."/>
            <person name="Ruan J."/>
            <person name="Shangguan X."/>
            <person name="Mao Y."/>
            <person name="Jiang J."/>
            <person name="Zhu Y."/>
            <person name="Lei J."/>
            <person name="Kang H."/>
            <person name="Chen S."/>
            <person name="He X."/>
            <person name="Wang R."/>
            <person name="Wang Y."/>
            <person name="Chen J."/>
            <person name="Wang L."/>
            <person name="Yu S."/>
            <person name="Wang B."/>
            <person name="Wei J."/>
            <person name="Song S."/>
            <person name="Lu X."/>
            <person name="Gao Z."/>
            <person name="Gu W."/>
            <person name="Deng X."/>
            <person name="Ma D."/>
            <person name="Wang S."/>
            <person name="Liang W."/>
            <person name="Fang L."/>
            <person name="Cai C."/>
            <person name="Zhu X."/>
            <person name="Zhou B."/>
            <person name="Zhang Y."/>
            <person name="Chen Z."/>
            <person name="Xu S."/>
            <person name="Zhu R."/>
            <person name="Wang S."/>
            <person name="Zhang T."/>
            <person name="Zhao G."/>
        </authorList>
    </citation>
    <scope>NUCLEOTIDE SEQUENCE [LARGE SCALE GENOMIC DNA]</scope>
    <source>
        <strain evidence="4">cv. Xinhai21</strain>
        <tissue evidence="3">Leaf</tissue>
    </source>
</reference>
<dbReference type="InterPro" id="IPR015407">
    <property type="entry name" value="Phytochelatin_synthase_C"/>
</dbReference>
<dbReference type="GO" id="GO:0010038">
    <property type="term" value="P:response to metal ion"/>
    <property type="evidence" value="ECO:0007669"/>
    <property type="project" value="InterPro"/>
</dbReference>
<name>A0A2P5WHQ6_GOSBA</name>
<dbReference type="GO" id="GO:0046938">
    <property type="term" value="P:phytochelatin biosynthetic process"/>
    <property type="evidence" value="ECO:0007669"/>
    <property type="project" value="InterPro"/>
</dbReference>
<dbReference type="PANTHER" id="PTHR44218:SF15">
    <property type="entry name" value="PROTEIN SPA1-RELATED 2"/>
    <property type="match status" value="1"/>
</dbReference>
<evidence type="ECO:0000259" key="2">
    <source>
        <dbReference type="Pfam" id="PF09328"/>
    </source>
</evidence>
<dbReference type="GO" id="GO:0009640">
    <property type="term" value="P:photomorphogenesis"/>
    <property type="evidence" value="ECO:0007669"/>
    <property type="project" value="InterPro"/>
</dbReference>
<feature type="domain" description="Phytochelatin synthase C-terminal" evidence="2">
    <location>
        <begin position="44"/>
        <end position="118"/>
    </location>
</feature>
<dbReference type="EMBL" id="KZ667575">
    <property type="protein sequence ID" value="PPR90605.1"/>
    <property type="molecule type" value="Genomic_DNA"/>
</dbReference>
<evidence type="ECO:0000256" key="1">
    <source>
        <dbReference type="SAM" id="MobiDB-lite"/>
    </source>
</evidence>
<accession>A0A2P5WHQ6</accession>
<dbReference type="Proteomes" id="UP000239757">
    <property type="component" value="Unassembled WGS sequence"/>
</dbReference>
<gene>
    <name evidence="3" type="ORF">GOBAR_AA30085</name>
</gene>
<dbReference type="AlphaFoldDB" id="A0A2P5WHQ6"/>
<dbReference type="GO" id="GO:0046872">
    <property type="term" value="F:metal ion binding"/>
    <property type="evidence" value="ECO:0007669"/>
    <property type="project" value="InterPro"/>
</dbReference>
<evidence type="ECO:0000313" key="3">
    <source>
        <dbReference type="EMBL" id="PPR90605.1"/>
    </source>
</evidence>
<evidence type="ECO:0000313" key="4">
    <source>
        <dbReference type="Proteomes" id="UP000239757"/>
    </source>
</evidence>
<dbReference type="Pfam" id="PF09328">
    <property type="entry name" value="Phytochelatin_C"/>
    <property type="match status" value="1"/>
</dbReference>
<sequence length="278" mass="31309">MNAHVNGEEDDEEEIEAVAHSADASDKDDDAIHEENADDADDSCKHENWNVVAKYLTENLPLLLTSKNLKDVNDVLCMVFRSTPSSLRDFIKWIAEIQRQDDGSTVLSKEEKGRVALKLLCQFESERAHAAAMLDLCHRIFPLTFLSENLKEAGFCLRLLHPEPSLRPTTRDILQSKVLNRFQEVFAEELSSSINRDDTESELLLHFRDDTVVISFARSVDDGRDAQAMRLKEFFADPSHFPVDQISRHKSLGGFGVALGKGRKAIRRKLGNVTVGEC</sequence>
<dbReference type="InterPro" id="IPR044630">
    <property type="entry name" value="SPA1/2/3/4"/>
</dbReference>